<evidence type="ECO:0000259" key="1">
    <source>
        <dbReference type="Pfam" id="PF14502"/>
    </source>
</evidence>
<feature type="domain" description="YhfZ helix-turn-helix" evidence="1">
    <location>
        <begin position="29"/>
        <end position="72"/>
    </location>
</feature>
<evidence type="ECO:0000313" key="3">
    <source>
        <dbReference type="EMBL" id="PIK84090.1"/>
    </source>
</evidence>
<dbReference type="Gene3D" id="3.40.190.10">
    <property type="entry name" value="Periplasmic binding protein-like II"/>
    <property type="match status" value="2"/>
</dbReference>
<dbReference type="EMBL" id="NKYI01000019">
    <property type="protein sequence ID" value="PIK84090.1"/>
    <property type="molecule type" value="Genomic_DNA"/>
</dbReference>
<dbReference type="Pfam" id="PF14502">
    <property type="entry name" value="HTH_41"/>
    <property type="match status" value="1"/>
</dbReference>
<reference evidence="3 5" key="1">
    <citation type="submission" date="2017-07" db="EMBL/GenBank/DDBJ databases">
        <title>Raoultella ornithinolytica strain HH3 draft genome.</title>
        <authorList>
            <person name="Duceppe M.-O."/>
            <person name="Huang H."/>
            <person name="Phipps-Todd B."/>
        </authorList>
    </citation>
    <scope>NUCLEOTIDE SEQUENCE [LARGE SCALE GENOMIC DNA]</scope>
    <source>
        <strain evidence="3 5">HH3</strain>
    </source>
</reference>
<evidence type="ECO:0000259" key="2">
    <source>
        <dbReference type="Pfam" id="PF14503"/>
    </source>
</evidence>
<name>A0A225U4K9_RAOOR</name>
<reference evidence="4 6" key="2">
    <citation type="submission" date="2024-02" db="EMBL/GenBank/DDBJ databases">
        <title>Tn5403 promotes plasmid rearrangements and degradation of the Klebsiella pneumoniae carbapenemase (KPC) transposon Tn4401.</title>
        <authorList>
            <person name="Sheppard A.E."/>
            <person name="Barry K.E."/>
            <person name="Parikh H.I."/>
            <person name="Vegesana K."/>
            <person name="Sebra R."/>
            <person name="George S."/>
            <person name="Sanderson N.D."/>
            <person name="Stoesser N."/>
            <person name="Eyre D.W."/>
            <person name="Crook D.W."/>
            <person name="Walker A.S."/>
            <person name="Mathers A.J."/>
        </authorList>
    </citation>
    <scope>NUCLEOTIDE SEQUENCE [LARGE SCALE GENOMIC DNA]</scope>
    <source>
        <strain evidence="4 6">CAV1921</strain>
    </source>
</reference>
<dbReference type="Gene3D" id="1.10.10.10">
    <property type="entry name" value="Winged helix-like DNA-binding domain superfamily/Winged helix DNA-binding domain"/>
    <property type="match status" value="1"/>
</dbReference>
<protein>
    <submittedName>
        <fullName evidence="4">YhfZ family protein</fullName>
    </submittedName>
</protein>
<sequence>MTVIAREAKHLSPVAFIARSIISLGLSGRLPTTSWYQDVLEIGSGTVQKALQELKKSGAVTLVSRGHQGTFVVSWDFTLLWNAARIPPVHMLLPPRGSREATQVASALVEQCSQWGVVTTVGYLRGAHSRLAAFNENTADIVLLSSGSAQMLMKDAAAEGYELFEVGNGSYYRPESLVVVEKTDTVAATRLRVGIDFHSSDHQRLTRAQFPETQCEYVEVDFTLLPRSVFLGEIDTGVWHQEPSLIPLDKIGLTIRALDNPQAMALADEISSAVLVVRSTSPVAQLLRQVDFDKLKRQAMQPVNTSDPYFASVPDILRFQKIASIART</sequence>
<dbReference type="InterPro" id="IPR036388">
    <property type="entry name" value="WH-like_DNA-bd_sf"/>
</dbReference>
<dbReference type="Pfam" id="PF14503">
    <property type="entry name" value="YhfZ_C"/>
    <property type="match status" value="1"/>
</dbReference>
<dbReference type="InterPro" id="IPR032791">
    <property type="entry name" value="YhfZ_C"/>
</dbReference>
<dbReference type="InterPro" id="IPR041444">
    <property type="entry name" value="HTH_41"/>
</dbReference>
<dbReference type="EMBL" id="CP145163">
    <property type="protein sequence ID" value="WWC09443.1"/>
    <property type="molecule type" value="Genomic_DNA"/>
</dbReference>
<keyword evidence="6" id="KW-1185">Reference proteome</keyword>
<dbReference type="RefSeq" id="WP_004861863.1">
    <property type="nucleotide sequence ID" value="NZ_AP019669.1"/>
</dbReference>
<evidence type="ECO:0000313" key="6">
    <source>
        <dbReference type="Proteomes" id="UP001350972"/>
    </source>
</evidence>
<accession>A0A225U4K9</accession>
<dbReference type="PaxDb" id="1286170-RORB6_06440"/>
<dbReference type="AlphaFoldDB" id="A0A225U4K9"/>
<gene>
    <name evidence="3" type="ORF">CFY86_12945</name>
    <name evidence="4" type="ORF">LM286_13745</name>
</gene>
<organism evidence="3 5">
    <name type="scientific">Raoultella ornithinolytica</name>
    <name type="common">Klebsiella ornithinolytica</name>
    <dbReference type="NCBI Taxonomy" id="54291"/>
    <lineage>
        <taxon>Bacteria</taxon>
        <taxon>Pseudomonadati</taxon>
        <taxon>Pseudomonadota</taxon>
        <taxon>Gammaproteobacteria</taxon>
        <taxon>Enterobacterales</taxon>
        <taxon>Enterobacteriaceae</taxon>
        <taxon>Klebsiella/Raoultella group</taxon>
        <taxon>Raoultella</taxon>
    </lineage>
</organism>
<dbReference type="GeneID" id="93754226"/>
<evidence type="ECO:0000313" key="5">
    <source>
        <dbReference type="Proteomes" id="UP000229713"/>
    </source>
</evidence>
<proteinExistence type="predicted"/>
<dbReference type="Proteomes" id="UP000229713">
    <property type="component" value="Unassembled WGS sequence"/>
</dbReference>
<dbReference type="SUPFAM" id="SSF53850">
    <property type="entry name" value="Periplasmic binding protein-like II"/>
    <property type="match status" value="1"/>
</dbReference>
<evidence type="ECO:0000313" key="4">
    <source>
        <dbReference type="EMBL" id="WWC09443.1"/>
    </source>
</evidence>
<dbReference type="Proteomes" id="UP001350972">
    <property type="component" value="Chromosome"/>
</dbReference>
<feature type="domain" description="Uncharacterised protein YhfZ C-terminal" evidence="2">
    <location>
        <begin position="77"/>
        <end position="296"/>
    </location>
</feature>